<dbReference type="EMBL" id="CP136894">
    <property type="protein sequence ID" value="WOL07664.1"/>
    <property type="molecule type" value="Genomic_DNA"/>
</dbReference>
<evidence type="ECO:0000313" key="5">
    <source>
        <dbReference type="EMBL" id="WOL07664.1"/>
    </source>
</evidence>
<reference evidence="5 6" key="1">
    <citation type="submission" date="2023-10" db="EMBL/GenBank/DDBJ databases">
        <title>Chromosome-scale genome assembly provides insights into flower coloration mechanisms of Canna indica.</title>
        <authorList>
            <person name="Li C."/>
        </authorList>
    </citation>
    <scope>NUCLEOTIDE SEQUENCE [LARGE SCALE GENOMIC DNA]</scope>
    <source>
        <tissue evidence="5">Flower</tissue>
    </source>
</reference>
<dbReference type="InterPro" id="IPR024792">
    <property type="entry name" value="RhoGDI_dom_sf"/>
</dbReference>
<evidence type="ECO:0000256" key="4">
    <source>
        <dbReference type="SAM" id="SignalP"/>
    </source>
</evidence>
<evidence type="ECO:0000256" key="2">
    <source>
        <dbReference type="ARBA" id="ARBA00009758"/>
    </source>
</evidence>
<dbReference type="AlphaFoldDB" id="A0AAQ3QE60"/>
<evidence type="ECO:0000256" key="3">
    <source>
        <dbReference type="ARBA" id="ARBA00022490"/>
    </source>
</evidence>
<dbReference type="GO" id="GO:0005094">
    <property type="term" value="F:Rho GDP-dissociation inhibitor activity"/>
    <property type="evidence" value="ECO:0007669"/>
    <property type="project" value="InterPro"/>
</dbReference>
<keyword evidence="4" id="KW-0732">Signal</keyword>
<feature type="signal peptide" evidence="4">
    <location>
        <begin position="1"/>
        <end position="16"/>
    </location>
</feature>
<evidence type="ECO:0000256" key="1">
    <source>
        <dbReference type="ARBA" id="ARBA00004496"/>
    </source>
</evidence>
<dbReference type="SUPFAM" id="SSF81296">
    <property type="entry name" value="E set domains"/>
    <property type="match status" value="1"/>
</dbReference>
<dbReference type="PANTHER" id="PTHR10980">
    <property type="entry name" value="RHO GDP-DISSOCIATION INHIBITOR"/>
    <property type="match status" value="1"/>
</dbReference>
<accession>A0AAQ3QE60</accession>
<dbReference type="InterPro" id="IPR000406">
    <property type="entry name" value="Rho_GDI"/>
</dbReference>
<dbReference type="Proteomes" id="UP001327560">
    <property type="component" value="Chromosome 5"/>
</dbReference>
<dbReference type="PANTHER" id="PTHR10980:SF3">
    <property type="entry name" value="LD16419P"/>
    <property type="match status" value="1"/>
</dbReference>
<protein>
    <submittedName>
        <fullName evidence="5">Uncharacterized protein</fullName>
    </submittedName>
</protein>
<dbReference type="Pfam" id="PF02115">
    <property type="entry name" value="Rho_GDI"/>
    <property type="match status" value="1"/>
</dbReference>
<gene>
    <name evidence="5" type="ORF">Cni_G16411</name>
</gene>
<sequence>MVLTFGLLILHHDVETLEHEVKISPGRPDIVLPLPVVLNSKGVWFTLEKGSQYKLIFSFTVNNNIACGLRYTNTVWKTGVKDMLLTILLPKLFQILPVRSSLQNIYLQVSSSD</sequence>
<comment type="similarity">
    <text evidence="2">Belongs to the Rho GDI family.</text>
</comment>
<comment type="subcellular location">
    <subcellularLocation>
        <location evidence="1">Cytoplasm</location>
    </subcellularLocation>
</comment>
<dbReference type="Gene3D" id="2.70.50.30">
    <property type="entry name" value="Coagulation Factor XIII, subunit A, domain 1"/>
    <property type="match status" value="1"/>
</dbReference>
<organism evidence="5 6">
    <name type="scientific">Canna indica</name>
    <name type="common">Indian-shot</name>
    <dbReference type="NCBI Taxonomy" id="4628"/>
    <lineage>
        <taxon>Eukaryota</taxon>
        <taxon>Viridiplantae</taxon>
        <taxon>Streptophyta</taxon>
        <taxon>Embryophyta</taxon>
        <taxon>Tracheophyta</taxon>
        <taxon>Spermatophyta</taxon>
        <taxon>Magnoliopsida</taxon>
        <taxon>Liliopsida</taxon>
        <taxon>Zingiberales</taxon>
        <taxon>Cannaceae</taxon>
        <taxon>Canna</taxon>
    </lineage>
</organism>
<proteinExistence type="inferred from homology"/>
<feature type="chain" id="PRO_5042907236" evidence="4">
    <location>
        <begin position="17"/>
        <end position="113"/>
    </location>
</feature>
<dbReference type="InterPro" id="IPR014756">
    <property type="entry name" value="Ig_E-set"/>
</dbReference>
<dbReference type="GO" id="GO:0007266">
    <property type="term" value="P:Rho protein signal transduction"/>
    <property type="evidence" value="ECO:0007669"/>
    <property type="project" value="InterPro"/>
</dbReference>
<keyword evidence="6" id="KW-1185">Reference proteome</keyword>
<dbReference type="GO" id="GO:0016020">
    <property type="term" value="C:membrane"/>
    <property type="evidence" value="ECO:0007669"/>
    <property type="project" value="TreeGrafter"/>
</dbReference>
<evidence type="ECO:0000313" key="6">
    <source>
        <dbReference type="Proteomes" id="UP001327560"/>
    </source>
</evidence>
<name>A0AAQ3QE60_9LILI</name>
<keyword evidence="3" id="KW-0963">Cytoplasm</keyword>
<dbReference type="GO" id="GO:0005829">
    <property type="term" value="C:cytosol"/>
    <property type="evidence" value="ECO:0007669"/>
    <property type="project" value="TreeGrafter"/>
</dbReference>